<organism evidence="5 6">
    <name type="scientific">Stigmatella aurantiaca</name>
    <dbReference type="NCBI Taxonomy" id="41"/>
    <lineage>
        <taxon>Bacteria</taxon>
        <taxon>Pseudomonadati</taxon>
        <taxon>Myxococcota</taxon>
        <taxon>Myxococcia</taxon>
        <taxon>Myxococcales</taxon>
        <taxon>Cystobacterineae</taxon>
        <taxon>Archangiaceae</taxon>
        <taxon>Stigmatella</taxon>
    </lineage>
</organism>
<feature type="transmembrane region" description="Helical" evidence="3">
    <location>
        <begin position="273"/>
        <end position="300"/>
    </location>
</feature>
<evidence type="ECO:0000256" key="1">
    <source>
        <dbReference type="ARBA" id="ARBA00004127"/>
    </source>
</evidence>
<dbReference type="Proteomes" id="UP000182719">
    <property type="component" value="Unassembled WGS sequence"/>
</dbReference>
<feature type="transmembrane region" description="Helical" evidence="3">
    <location>
        <begin position="34"/>
        <end position="51"/>
    </location>
</feature>
<evidence type="ECO:0000256" key="2">
    <source>
        <dbReference type="RuleBase" id="RU000320"/>
    </source>
</evidence>
<dbReference type="GO" id="GO:0016020">
    <property type="term" value="C:membrane"/>
    <property type="evidence" value="ECO:0007669"/>
    <property type="project" value="UniProtKB-SubCell"/>
</dbReference>
<feature type="domain" description="NADH:quinone oxidoreductase/Mrp antiporter transmembrane" evidence="4">
    <location>
        <begin position="85"/>
        <end position="283"/>
    </location>
</feature>
<feature type="transmembrane region" description="Helical" evidence="3">
    <location>
        <begin position="60"/>
        <end position="78"/>
    </location>
</feature>
<name>A0A1H7J537_STIAU</name>
<dbReference type="EMBL" id="FOAP01000002">
    <property type="protein sequence ID" value="SEK68987.1"/>
    <property type="molecule type" value="Genomic_DNA"/>
</dbReference>
<comment type="subcellular location">
    <subcellularLocation>
        <location evidence="1">Endomembrane system</location>
        <topology evidence="1">Multi-pass membrane protein</topology>
    </subcellularLocation>
    <subcellularLocation>
        <location evidence="2">Membrane</location>
        <topology evidence="2">Multi-pass membrane protein</topology>
    </subcellularLocation>
</comment>
<feature type="transmembrane region" description="Helical" evidence="3">
    <location>
        <begin position="321"/>
        <end position="341"/>
    </location>
</feature>
<evidence type="ECO:0000313" key="6">
    <source>
        <dbReference type="Proteomes" id="UP000182719"/>
    </source>
</evidence>
<dbReference type="InterPro" id="IPR001750">
    <property type="entry name" value="ND/Mrp_TM"/>
</dbReference>
<accession>A0A1H7J537</accession>
<protein>
    <submittedName>
        <fullName evidence="5">Proton-conducting membrane transporter</fullName>
    </submittedName>
</protein>
<keyword evidence="6" id="KW-1185">Reference proteome</keyword>
<dbReference type="Pfam" id="PF00361">
    <property type="entry name" value="Proton_antipo_M"/>
    <property type="match status" value="1"/>
</dbReference>
<feature type="transmembrane region" description="Helical" evidence="3">
    <location>
        <begin position="143"/>
        <end position="163"/>
    </location>
</feature>
<feature type="transmembrane region" description="Helical" evidence="3">
    <location>
        <begin position="199"/>
        <end position="217"/>
    </location>
</feature>
<evidence type="ECO:0000256" key="3">
    <source>
        <dbReference type="SAM" id="Phobius"/>
    </source>
</evidence>
<dbReference type="GO" id="GO:0012505">
    <property type="term" value="C:endomembrane system"/>
    <property type="evidence" value="ECO:0007669"/>
    <property type="project" value="UniProtKB-SubCell"/>
</dbReference>
<feature type="transmembrane region" description="Helical" evidence="3">
    <location>
        <begin position="12"/>
        <end position="28"/>
    </location>
</feature>
<evidence type="ECO:0000313" key="5">
    <source>
        <dbReference type="EMBL" id="SEK68987.1"/>
    </source>
</evidence>
<reference evidence="6" key="1">
    <citation type="submission" date="2016-10" db="EMBL/GenBank/DDBJ databases">
        <authorList>
            <person name="Varghese N."/>
            <person name="Submissions S."/>
        </authorList>
    </citation>
    <scope>NUCLEOTIDE SEQUENCE [LARGE SCALE GENOMIC DNA]</scope>
    <source>
        <strain evidence="6">DSM 17044</strain>
    </source>
</reference>
<keyword evidence="3" id="KW-1133">Transmembrane helix</keyword>
<feature type="transmembrane region" description="Helical" evidence="3">
    <location>
        <begin position="84"/>
        <end position="102"/>
    </location>
</feature>
<dbReference type="AlphaFoldDB" id="A0A1H7J537"/>
<proteinExistence type="predicted"/>
<dbReference type="RefSeq" id="WP_245768413.1">
    <property type="nucleotide sequence ID" value="NZ_FOAP01000002.1"/>
</dbReference>
<gene>
    <name evidence="5" type="ORF">SAMN05444354_10293</name>
</gene>
<keyword evidence="2 3" id="KW-0812">Transmembrane</keyword>
<evidence type="ECO:0000259" key="4">
    <source>
        <dbReference type="Pfam" id="PF00361"/>
    </source>
</evidence>
<sequence length="342" mass="36281">MASAVPARATGRWSLGVGGAAALGIWLAPTRPLFAVAWAAFFVWLCVRASVGSPGRSGRIPLLPMVAGLVTTVLAIWTTPAQPLAALGAAVAGGLLPFHLWVEDLRRRLQWQEFLLLLLCQPGVAWLHRAVGEDPTALSGSRGTVVLILFVASALVQSGLGLVRQEPTRALSAITFSQSWLLMAGAFAGHIGWESARVLLISTVAGSFVLMTITGLLKDTYGIERLAPDNGLAEVAPDLHRLFIAMGWLFVGLPGGLAFFAEDLLFHALLEHSLTATIGFLAATALNGIVFYRVYASLFCGPTRPELRDLPSSAASRRWRVALLTAVTGLVILGGFVPALFV</sequence>
<feature type="transmembrane region" description="Helical" evidence="3">
    <location>
        <begin position="242"/>
        <end position="261"/>
    </location>
</feature>
<feature type="transmembrane region" description="Helical" evidence="3">
    <location>
        <begin position="170"/>
        <end position="193"/>
    </location>
</feature>
<feature type="transmembrane region" description="Helical" evidence="3">
    <location>
        <begin position="114"/>
        <end position="131"/>
    </location>
</feature>
<keyword evidence="3" id="KW-0472">Membrane</keyword>